<dbReference type="FunFam" id="2.70.70.10:FF:000006">
    <property type="entry name" value="M23 family peptidase"/>
    <property type="match status" value="1"/>
</dbReference>
<dbReference type="Proteomes" id="UP000252558">
    <property type="component" value="Unassembled WGS sequence"/>
</dbReference>
<keyword evidence="4" id="KW-1185">Reference proteome</keyword>
<proteinExistence type="predicted"/>
<dbReference type="Gene3D" id="2.70.70.10">
    <property type="entry name" value="Glucose Permease (Domain IIA)"/>
    <property type="match status" value="1"/>
</dbReference>
<sequence length="308" mass="33852">MSVSVSLKTRNREYHLNLGAWHIGGFFVAVVLLAATFVSTQLNQLDPIRLKVAEKRIENESQVVQLDELRQATARQLQQLAGRVGLLQAHTQRLEALGSRLTDLHELDSTEFDFAAEPPVGGPINIDTADEVIEPGEQLGELLTKIDELSSQLNNRTRQLALLENLLLNHQISDESYVSGRPISDGWLSSYFGTRTDPFTRKPAHHKGIDFAGKEGGDVVATGAGIVTWSAHRGGYGELVEINHGAGLSTRYGHNQTLLVNVGDVVTKGQVIARMGSTGRSTGPHVHYEVLKHGRQIDPIKYVYRKAK</sequence>
<dbReference type="InterPro" id="IPR016047">
    <property type="entry name" value="M23ase_b-sheet_dom"/>
</dbReference>
<evidence type="ECO:0000256" key="1">
    <source>
        <dbReference type="SAM" id="Phobius"/>
    </source>
</evidence>
<dbReference type="OrthoDB" id="9805070at2"/>
<dbReference type="AlphaFoldDB" id="A0A368NJ39"/>
<reference evidence="3 4" key="1">
    <citation type="submission" date="2018-07" db="EMBL/GenBank/DDBJ databases">
        <title>Corallincola holothuriorum sp. nov., a new facultative anaerobe isolated from sea cucumber Apostichopus japonicus.</title>
        <authorList>
            <person name="Xia H."/>
        </authorList>
    </citation>
    <scope>NUCLEOTIDE SEQUENCE [LARGE SCALE GENOMIC DNA]</scope>
    <source>
        <strain evidence="3 4">C4</strain>
    </source>
</reference>
<dbReference type="InterPro" id="IPR011055">
    <property type="entry name" value="Dup_hybrid_motif"/>
</dbReference>
<dbReference type="SUPFAM" id="SSF51261">
    <property type="entry name" value="Duplicated hybrid motif"/>
    <property type="match status" value="1"/>
</dbReference>
<dbReference type="CDD" id="cd12797">
    <property type="entry name" value="M23_peptidase"/>
    <property type="match status" value="1"/>
</dbReference>
<gene>
    <name evidence="3" type="ORF">DU002_09695</name>
</gene>
<name>A0A368NJ39_9GAMM</name>
<feature type="transmembrane region" description="Helical" evidence="1">
    <location>
        <begin position="20"/>
        <end position="39"/>
    </location>
</feature>
<comment type="caution">
    <text evidence="3">The sequence shown here is derived from an EMBL/GenBank/DDBJ whole genome shotgun (WGS) entry which is preliminary data.</text>
</comment>
<dbReference type="Pfam" id="PF01551">
    <property type="entry name" value="Peptidase_M23"/>
    <property type="match status" value="1"/>
</dbReference>
<organism evidence="3 4">
    <name type="scientific">Corallincola holothuriorum</name>
    <dbReference type="NCBI Taxonomy" id="2282215"/>
    <lineage>
        <taxon>Bacteria</taxon>
        <taxon>Pseudomonadati</taxon>
        <taxon>Pseudomonadota</taxon>
        <taxon>Gammaproteobacteria</taxon>
        <taxon>Alteromonadales</taxon>
        <taxon>Psychromonadaceae</taxon>
        <taxon>Corallincola</taxon>
    </lineage>
</organism>
<protein>
    <submittedName>
        <fullName evidence="3">M23 family peptidase</fullName>
    </submittedName>
</protein>
<keyword evidence="1" id="KW-0472">Membrane</keyword>
<keyword evidence="1" id="KW-1133">Transmembrane helix</keyword>
<dbReference type="EMBL" id="QPID01000005">
    <property type="protein sequence ID" value="RCU49893.1"/>
    <property type="molecule type" value="Genomic_DNA"/>
</dbReference>
<keyword evidence="1" id="KW-0812">Transmembrane</keyword>
<dbReference type="PANTHER" id="PTHR21666">
    <property type="entry name" value="PEPTIDASE-RELATED"/>
    <property type="match status" value="1"/>
</dbReference>
<evidence type="ECO:0000313" key="3">
    <source>
        <dbReference type="EMBL" id="RCU49893.1"/>
    </source>
</evidence>
<feature type="domain" description="M23ase beta-sheet core" evidence="2">
    <location>
        <begin position="205"/>
        <end position="299"/>
    </location>
</feature>
<evidence type="ECO:0000313" key="4">
    <source>
        <dbReference type="Proteomes" id="UP000252558"/>
    </source>
</evidence>
<dbReference type="PANTHER" id="PTHR21666:SF291">
    <property type="entry name" value="STAGE II SPORULATION PROTEIN Q"/>
    <property type="match status" value="1"/>
</dbReference>
<evidence type="ECO:0000259" key="2">
    <source>
        <dbReference type="Pfam" id="PF01551"/>
    </source>
</evidence>
<accession>A0A368NJ39</accession>
<dbReference type="InterPro" id="IPR050570">
    <property type="entry name" value="Cell_wall_metabolism_enzyme"/>
</dbReference>
<dbReference type="GO" id="GO:0004222">
    <property type="term" value="F:metalloendopeptidase activity"/>
    <property type="evidence" value="ECO:0007669"/>
    <property type="project" value="TreeGrafter"/>
</dbReference>